<keyword evidence="7 8" id="KW-1208">Phospholipid metabolism</keyword>
<dbReference type="SUPFAM" id="SSF51735">
    <property type="entry name" value="NAD(P)-binding Rossmann-fold domains"/>
    <property type="match status" value="1"/>
</dbReference>
<evidence type="ECO:0000256" key="1">
    <source>
        <dbReference type="ARBA" id="ARBA00011009"/>
    </source>
</evidence>
<dbReference type="EC" id="1.1.1.94" evidence="8"/>
<keyword evidence="8" id="KW-0963">Cytoplasm</keyword>
<comment type="caution">
    <text evidence="8">Lacks conserved residue(s) required for the propagation of feature annotation.</text>
</comment>
<keyword evidence="8" id="KW-0547">Nucleotide-binding</keyword>
<dbReference type="SUPFAM" id="SSF48179">
    <property type="entry name" value="6-phosphogluconate dehydrogenase C-terminal domain-like"/>
    <property type="match status" value="1"/>
</dbReference>
<dbReference type="EMBL" id="JBBNGS010000002">
    <property type="protein sequence ID" value="MEQ2636923.1"/>
    <property type="molecule type" value="Genomic_DNA"/>
</dbReference>
<evidence type="ECO:0000256" key="5">
    <source>
        <dbReference type="ARBA" id="ARBA00023098"/>
    </source>
</evidence>
<dbReference type="InterPro" id="IPR036291">
    <property type="entry name" value="NAD(P)-bd_dom_sf"/>
</dbReference>
<dbReference type="PANTHER" id="PTHR11728">
    <property type="entry name" value="GLYCEROL-3-PHOSPHATE DEHYDROGENASE"/>
    <property type="match status" value="1"/>
</dbReference>
<keyword evidence="8" id="KW-0521">NADP</keyword>
<dbReference type="InterPro" id="IPR006109">
    <property type="entry name" value="G3P_DH_NAD-dep_C"/>
</dbReference>
<dbReference type="PANTHER" id="PTHR11728:SF1">
    <property type="entry name" value="GLYCEROL-3-PHOSPHATE DEHYDROGENASE [NAD(+)] 2, CHLOROPLASTIC"/>
    <property type="match status" value="1"/>
</dbReference>
<keyword evidence="14" id="KW-1185">Reference proteome</keyword>
<dbReference type="Gene3D" id="1.10.1040.10">
    <property type="entry name" value="N-(1-d-carboxylethyl)-l-norvaline Dehydrogenase, domain 2"/>
    <property type="match status" value="1"/>
</dbReference>
<dbReference type="Gene3D" id="3.40.50.720">
    <property type="entry name" value="NAD(P)-binding Rossmann-like Domain"/>
    <property type="match status" value="1"/>
</dbReference>
<reference evidence="13 14" key="1">
    <citation type="submission" date="2024-04" db="EMBL/GenBank/DDBJ databases">
        <title>Human intestinal bacterial collection.</title>
        <authorList>
            <person name="Pauvert C."/>
            <person name="Hitch T.C.A."/>
            <person name="Clavel T."/>
        </authorList>
    </citation>
    <scope>NUCLEOTIDE SEQUENCE [LARGE SCALE GENOMIC DNA]</scope>
    <source>
        <strain evidence="13 14">CLA-AA-H197</strain>
    </source>
</reference>
<feature type="binding site" evidence="8">
    <location>
        <position position="257"/>
    </location>
    <ligand>
        <name>sn-glycerol 3-phosphate</name>
        <dbReference type="ChEBI" id="CHEBI:57597"/>
    </ligand>
</feature>
<feature type="binding site" evidence="8">
    <location>
        <position position="282"/>
    </location>
    <ligand>
        <name>NADPH</name>
        <dbReference type="ChEBI" id="CHEBI:57783"/>
    </ligand>
</feature>
<feature type="binding site" evidence="8">
    <location>
        <position position="143"/>
    </location>
    <ligand>
        <name>NADPH</name>
        <dbReference type="ChEBI" id="CHEBI:57783"/>
    </ligand>
</feature>
<comment type="catalytic activity">
    <reaction evidence="8 10">
        <text>sn-glycerol 3-phosphate + NADP(+) = dihydroxyacetone phosphate + NADPH + H(+)</text>
        <dbReference type="Rhea" id="RHEA:11096"/>
        <dbReference type="ChEBI" id="CHEBI:15378"/>
        <dbReference type="ChEBI" id="CHEBI:57597"/>
        <dbReference type="ChEBI" id="CHEBI:57642"/>
        <dbReference type="ChEBI" id="CHEBI:57783"/>
        <dbReference type="ChEBI" id="CHEBI:58349"/>
        <dbReference type="EC" id="1.1.1.94"/>
    </reaction>
</comment>
<dbReference type="NCBIfam" id="NF000940">
    <property type="entry name" value="PRK00094.1-2"/>
    <property type="match status" value="1"/>
</dbReference>
<feature type="binding site" evidence="8">
    <location>
        <position position="139"/>
    </location>
    <ligand>
        <name>sn-glycerol 3-phosphate</name>
        <dbReference type="ChEBI" id="CHEBI:57597"/>
    </ligand>
</feature>
<dbReference type="InterPro" id="IPR008927">
    <property type="entry name" value="6-PGluconate_DH-like_C_sf"/>
</dbReference>
<feature type="binding site" evidence="8">
    <location>
        <position position="16"/>
    </location>
    <ligand>
        <name>NADPH</name>
        <dbReference type="ChEBI" id="CHEBI:57783"/>
    </ligand>
</feature>
<feature type="domain" description="Glycerol-3-phosphate dehydrogenase NAD-dependent C-terminal" evidence="12">
    <location>
        <begin position="183"/>
        <end position="321"/>
    </location>
</feature>
<comment type="catalytic activity">
    <reaction evidence="8">
        <text>sn-glycerol 3-phosphate + NAD(+) = dihydroxyacetone phosphate + NADH + H(+)</text>
        <dbReference type="Rhea" id="RHEA:11092"/>
        <dbReference type="ChEBI" id="CHEBI:15378"/>
        <dbReference type="ChEBI" id="CHEBI:57540"/>
        <dbReference type="ChEBI" id="CHEBI:57597"/>
        <dbReference type="ChEBI" id="CHEBI:57642"/>
        <dbReference type="ChEBI" id="CHEBI:57945"/>
        <dbReference type="EC" id="1.1.1.94"/>
    </reaction>
</comment>
<dbReference type="Proteomes" id="UP001478817">
    <property type="component" value="Unassembled WGS sequence"/>
</dbReference>
<keyword evidence="2 8" id="KW-0444">Lipid biosynthesis</keyword>
<evidence type="ECO:0000313" key="14">
    <source>
        <dbReference type="Proteomes" id="UP001478817"/>
    </source>
</evidence>
<feature type="active site" description="Proton acceptor" evidence="8">
    <location>
        <position position="194"/>
    </location>
</feature>
<dbReference type="InterPro" id="IPR006168">
    <property type="entry name" value="G3P_DH_NAD-dep"/>
</dbReference>
<organism evidence="13 14">
    <name type="scientific">Paratractidigestivibacter faecalis</name>
    <dbReference type="NCBI Taxonomy" id="2292441"/>
    <lineage>
        <taxon>Bacteria</taxon>
        <taxon>Bacillati</taxon>
        <taxon>Actinomycetota</taxon>
        <taxon>Coriobacteriia</taxon>
        <taxon>Coriobacteriales</taxon>
        <taxon>Atopobiaceae</taxon>
        <taxon>Paratractidigestivibacter</taxon>
    </lineage>
</organism>
<comment type="pathway">
    <text evidence="8">Membrane lipid metabolism; glycerophospholipid metabolism.</text>
</comment>
<proteinExistence type="inferred from homology"/>
<keyword evidence="4 8" id="KW-0520">NAD</keyword>
<feature type="binding site" evidence="8">
    <location>
        <position position="258"/>
    </location>
    <ligand>
        <name>NADPH</name>
        <dbReference type="ChEBI" id="CHEBI:57783"/>
    </ligand>
</feature>
<feature type="binding site" evidence="8">
    <location>
        <position position="247"/>
    </location>
    <ligand>
        <name>sn-glycerol 3-phosphate</name>
        <dbReference type="ChEBI" id="CHEBI:57597"/>
    </ligand>
</feature>
<comment type="similarity">
    <text evidence="1 8 9">Belongs to the NAD-dependent glycerol-3-phosphate dehydrogenase family.</text>
</comment>
<dbReference type="HAMAP" id="MF_00394">
    <property type="entry name" value="NAD_Glyc3P_dehydrog"/>
    <property type="match status" value="1"/>
</dbReference>
<gene>
    <name evidence="8" type="primary">gpsA</name>
    <name evidence="13" type="ORF">AAAT05_00940</name>
</gene>
<dbReference type="Pfam" id="PF07479">
    <property type="entry name" value="NAD_Gly3P_dh_C"/>
    <property type="match status" value="1"/>
</dbReference>
<feature type="binding site" evidence="8">
    <location>
        <position position="110"/>
    </location>
    <ligand>
        <name>NADPH</name>
        <dbReference type="ChEBI" id="CHEBI:57783"/>
    </ligand>
</feature>
<evidence type="ECO:0000256" key="6">
    <source>
        <dbReference type="ARBA" id="ARBA00023209"/>
    </source>
</evidence>
<evidence type="ECO:0000256" key="10">
    <source>
        <dbReference type="RuleBase" id="RU000439"/>
    </source>
</evidence>
<comment type="subcellular location">
    <subcellularLocation>
        <location evidence="8">Cytoplasm</location>
    </subcellularLocation>
</comment>
<dbReference type="InterPro" id="IPR011128">
    <property type="entry name" value="G3P_DH_NAD-dep_N"/>
</dbReference>
<keyword evidence="3 8" id="KW-0560">Oxidoreductase</keyword>
<evidence type="ECO:0000256" key="7">
    <source>
        <dbReference type="ARBA" id="ARBA00023264"/>
    </source>
</evidence>
<feature type="domain" description="Glycerol-3-phosphate dehydrogenase NAD-dependent N-terminal" evidence="11">
    <location>
        <begin position="8"/>
        <end position="162"/>
    </location>
</feature>
<dbReference type="InterPro" id="IPR013328">
    <property type="entry name" value="6PGD_dom2"/>
</dbReference>
<comment type="caution">
    <text evidence="13">The sequence shown here is derived from an EMBL/GenBank/DDBJ whole genome shotgun (WGS) entry which is preliminary data.</text>
</comment>
<feature type="binding site" evidence="8">
    <location>
        <position position="284"/>
    </location>
    <ligand>
        <name>NADPH</name>
        <dbReference type="ChEBI" id="CHEBI:57783"/>
    </ligand>
</feature>
<dbReference type="RefSeq" id="WP_349181269.1">
    <property type="nucleotide sequence ID" value="NZ_JBBNGS010000002.1"/>
</dbReference>
<accession>A0ABV1IDG0</accession>
<evidence type="ECO:0000259" key="11">
    <source>
        <dbReference type="Pfam" id="PF01210"/>
    </source>
</evidence>
<dbReference type="GO" id="GO:0047952">
    <property type="term" value="F:glycerol-3-phosphate dehydrogenase [NAD(P)+] activity"/>
    <property type="evidence" value="ECO:0007669"/>
    <property type="project" value="UniProtKB-EC"/>
</dbReference>
<dbReference type="NCBIfam" id="NF000942">
    <property type="entry name" value="PRK00094.1-4"/>
    <property type="match status" value="1"/>
</dbReference>
<feature type="binding site" evidence="8">
    <location>
        <position position="110"/>
    </location>
    <ligand>
        <name>sn-glycerol 3-phosphate</name>
        <dbReference type="ChEBI" id="CHEBI:57597"/>
    </ligand>
</feature>
<evidence type="ECO:0000313" key="13">
    <source>
        <dbReference type="EMBL" id="MEQ2636923.1"/>
    </source>
</evidence>
<dbReference type="PROSITE" id="PS00957">
    <property type="entry name" value="NAD_G3PDH"/>
    <property type="match status" value="1"/>
</dbReference>
<feature type="binding site" evidence="8">
    <location>
        <position position="259"/>
    </location>
    <ligand>
        <name>sn-glycerol 3-phosphate</name>
        <dbReference type="ChEBI" id="CHEBI:57597"/>
    </ligand>
</feature>
<evidence type="ECO:0000256" key="9">
    <source>
        <dbReference type="RuleBase" id="RU000437"/>
    </source>
</evidence>
<evidence type="ECO:0000256" key="8">
    <source>
        <dbReference type="HAMAP-Rule" id="MF_00394"/>
    </source>
</evidence>
<feature type="binding site" evidence="8">
    <location>
        <position position="15"/>
    </location>
    <ligand>
        <name>NADPH</name>
        <dbReference type="ChEBI" id="CHEBI:57783"/>
    </ligand>
</feature>
<comment type="function">
    <text evidence="8">Catalyzes the reduction of the glycolytic intermediate dihydroxyacetone phosphate (DHAP) to sn-glycerol 3-phosphate (G3P), the key precursor for phospholipid synthesis.</text>
</comment>
<evidence type="ECO:0000259" key="12">
    <source>
        <dbReference type="Pfam" id="PF07479"/>
    </source>
</evidence>
<evidence type="ECO:0000256" key="4">
    <source>
        <dbReference type="ARBA" id="ARBA00023027"/>
    </source>
</evidence>
<keyword evidence="6 8" id="KW-0594">Phospholipid biosynthesis</keyword>
<dbReference type="PRINTS" id="PR00077">
    <property type="entry name" value="GPDHDRGNASE"/>
</dbReference>
<sequence length="348" mass="35915">MAAGLPTVCVVGSGSWGTAFAGLMASEAAEVRLWCRSAEVASAVNATRRNPRHLTGYELPRNLIATSDAAAALCAVEGVVLALPSTHLRDVCRALAPHVAPDVPVLVLTKGMEPGTHQLMLDVSAAELGHAERMAVLSGPNHAEEICLGQVSAAVLACRRPEVGERLRGLVTTPSFRVYASDDVTGVEVCGAMKNVVAIACGIAAGLGAGDNTQAVLMTRGIAEIGRVSDALGGSPLTPMGLAGMGDLVATCTSEHSRNRTFGEAFVAGEGLAAYEARTGMVVEGAHAAQSFWELAREHGIEAPLTCAVHDVLVDGLDLASASASLLGRLPREEFYGLSRTTESKGII</sequence>
<feature type="binding site" evidence="8">
    <location>
        <position position="258"/>
    </location>
    <ligand>
        <name>sn-glycerol 3-phosphate</name>
        <dbReference type="ChEBI" id="CHEBI:57597"/>
    </ligand>
</feature>
<feature type="binding site" evidence="8">
    <location>
        <position position="36"/>
    </location>
    <ligand>
        <name>NADPH</name>
        <dbReference type="ChEBI" id="CHEBI:57783"/>
    </ligand>
</feature>
<protein>
    <recommendedName>
        <fullName evidence="8">Glycerol-3-phosphate dehydrogenase [NAD(P)+]</fullName>
        <ecNumber evidence="8">1.1.1.94</ecNumber>
    </recommendedName>
    <alternativeName>
        <fullName evidence="8">NAD(P)(+)-dependent glycerol-3-phosphate dehydrogenase</fullName>
    </alternativeName>
    <alternativeName>
        <fullName evidence="8">NAD(P)H-dependent dihydroxyacetone-phosphate reductase</fullName>
    </alternativeName>
</protein>
<dbReference type="Pfam" id="PF01210">
    <property type="entry name" value="NAD_Gly3P_dh_N"/>
    <property type="match status" value="1"/>
</dbReference>
<name>A0ABV1IDG0_9ACTN</name>
<evidence type="ECO:0000256" key="3">
    <source>
        <dbReference type="ARBA" id="ARBA00023002"/>
    </source>
</evidence>
<feature type="binding site" evidence="8">
    <location>
        <position position="194"/>
    </location>
    <ligand>
        <name>sn-glycerol 3-phosphate</name>
        <dbReference type="ChEBI" id="CHEBI:57597"/>
    </ligand>
</feature>
<dbReference type="PIRSF" id="PIRSF000114">
    <property type="entry name" value="Glycerol-3-P_dh"/>
    <property type="match status" value="1"/>
</dbReference>
<keyword evidence="5 8" id="KW-0443">Lipid metabolism</keyword>
<evidence type="ECO:0000256" key="2">
    <source>
        <dbReference type="ARBA" id="ARBA00022516"/>
    </source>
</evidence>